<evidence type="ECO:0000313" key="3">
    <source>
        <dbReference type="EMBL" id="KGT95544.1"/>
    </source>
</evidence>
<evidence type="ECO:0000313" key="4">
    <source>
        <dbReference type="Proteomes" id="UP000030351"/>
    </source>
</evidence>
<sequence>GENGVATVTLTSTRAQTVPVSVQSGSASATQNAHFTATDVVASHLVLSVTKDNALADGSSDDTVVATLTDSNDRPVSGKKVSWTVPVGVTVKGGDAVSDSSGKITVQLLSTVSGDVKVSGASGGLTAETTAHFTATDVVVSHLALSVTKDNALADGSATDTVVATLTDSNDRPVTGKKVSWTVPSGVAVKGGDAVSDSSGKVTVQLTSTVSGDVKVSGASGGLTAEATAHFSEADDGFGSPNLTVKSAAQKGWFNTLSTQKATFIVTYSGIKTGDDVTLHFKSLNNQNIADFTKGYTVNSSDVKKGTITLGPYPSDFTEKQYGLVEFWVSVERSSVENSKDSDVVTFQYRVCVAGSSECYGPD</sequence>
<dbReference type="EMBL" id="JRUQ01000013">
    <property type="protein sequence ID" value="KGT95544.1"/>
    <property type="molecule type" value="Genomic_DNA"/>
</dbReference>
<dbReference type="SMART" id="SM00634">
    <property type="entry name" value="BID_1"/>
    <property type="match status" value="2"/>
</dbReference>
<reference evidence="3 4" key="1">
    <citation type="submission" date="2014-10" db="EMBL/GenBank/DDBJ databases">
        <title>Genome sequence of Erwinia typographi M043b.</title>
        <authorList>
            <person name="Chan K.-G."/>
            <person name="Tan W.-S."/>
        </authorList>
    </citation>
    <scope>NUCLEOTIDE SEQUENCE [LARGE SCALE GENOMIC DNA]</scope>
    <source>
        <strain evidence="3 4">M043b</strain>
    </source>
</reference>
<dbReference type="STRING" id="371042.NG99_02965"/>
<dbReference type="AlphaFoldDB" id="A0A0A3ZCN9"/>
<dbReference type="Proteomes" id="UP000030351">
    <property type="component" value="Unassembled WGS sequence"/>
</dbReference>
<dbReference type="InterPro" id="IPR013783">
    <property type="entry name" value="Ig-like_fold"/>
</dbReference>
<dbReference type="InterPro" id="IPR051715">
    <property type="entry name" value="Intimin-Invasin_domain"/>
</dbReference>
<gene>
    <name evidence="3" type="ORF">NG99_02965</name>
</gene>
<dbReference type="PANTHER" id="PTHR39576">
    <property type="entry name" value="ATTACHING AND EFFACING PROTEIN HOMOLOG-RELATED-RELATED"/>
    <property type="match status" value="1"/>
</dbReference>
<dbReference type="GO" id="GO:0009279">
    <property type="term" value="C:cell outer membrane"/>
    <property type="evidence" value="ECO:0007669"/>
    <property type="project" value="TreeGrafter"/>
</dbReference>
<feature type="domain" description="Big-1" evidence="2">
    <location>
        <begin position="1"/>
        <end position="36"/>
    </location>
</feature>
<feature type="domain" description="Big-1" evidence="2">
    <location>
        <begin position="142"/>
        <end position="232"/>
    </location>
</feature>
<dbReference type="eggNOG" id="COG2373">
    <property type="taxonomic scope" value="Bacteria"/>
</dbReference>
<evidence type="ECO:0000256" key="1">
    <source>
        <dbReference type="ARBA" id="ARBA00010116"/>
    </source>
</evidence>
<dbReference type="InterPro" id="IPR008964">
    <property type="entry name" value="Invasin/intimin_cell_adhesion"/>
</dbReference>
<feature type="domain" description="Big-1" evidence="2">
    <location>
        <begin position="44"/>
        <end position="134"/>
    </location>
</feature>
<dbReference type="RefSeq" id="WP_034888266.1">
    <property type="nucleotide sequence ID" value="NZ_JRUQ01000013.1"/>
</dbReference>
<name>A0A0A3ZCN9_9GAMM</name>
<keyword evidence="4" id="KW-1185">Reference proteome</keyword>
<dbReference type="PROSITE" id="PS51127">
    <property type="entry name" value="BIG1"/>
    <property type="match status" value="3"/>
</dbReference>
<dbReference type="Pfam" id="PF02369">
    <property type="entry name" value="Big_1"/>
    <property type="match status" value="2"/>
</dbReference>
<accession>A0A0A3ZCN9</accession>
<proteinExistence type="inferred from homology"/>
<comment type="similarity">
    <text evidence="1">Belongs to the intimin/invasin family.</text>
</comment>
<protein>
    <recommendedName>
        <fullName evidence="2">Big-1 domain-containing protein</fullName>
    </recommendedName>
</protein>
<comment type="caution">
    <text evidence="3">The sequence shown here is derived from an EMBL/GenBank/DDBJ whole genome shotgun (WGS) entry which is preliminary data.</text>
</comment>
<feature type="non-terminal residue" evidence="3">
    <location>
        <position position="1"/>
    </location>
</feature>
<organism evidence="3 4">
    <name type="scientific">Erwinia typographi</name>
    <dbReference type="NCBI Taxonomy" id="371042"/>
    <lineage>
        <taxon>Bacteria</taxon>
        <taxon>Pseudomonadati</taxon>
        <taxon>Pseudomonadota</taxon>
        <taxon>Gammaproteobacteria</taxon>
        <taxon>Enterobacterales</taxon>
        <taxon>Erwiniaceae</taxon>
        <taxon>Erwinia</taxon>
    </lineage>
</organism>
<evidence type="ECO:0000259" key="2">
    <source>
        <dbReference type="PROSITE" id="PS51127"/>
    </source>
</evidence>
<dbReference type="InterPro" id="IPR003344">
    <property type="entry name" value="Big_1_dom"/>
</dbReference>
<dbReference type="SUPFAM" id="SSF49373">
    <property type="entry name" value="Invasin/intimin cell-adhesion fragments"/>
    <property type="match status" value="2"/>
</dbReference>
<dbReference type="PANTHER" id="PTHR39576:SF1">
    <property type="entry name" value="INVASIN"/>
    <property type="match status" value="1"/>
</dbReference>
<dbReference type="Gene3D" id="2.60.40.10">
    <property type="entry name" value="Immunoglobulins"/>
    <property type="match status" value="2"/>
</dbReference>